<keyword evidence="3" id="KW-1185">Reference proteome</keyword>
<proteinExistence type="predicted"/>
<organism evidence="2 3">
    <name type="scientific">Saccharibacillus endophyticus</name>
    <dbReference type="NCBI Taxonomy" id="2060666"/>
    <lineage>
        <taxon>Bacteria</taxon>
        <taxon>Bacillati</taxon>
        <taxon>Bacillota</taxon>
        <taxon>Bacilli</taxon>
        <taxon>Bacillales</taxon>
        <taxon>Paenibacillaceae</taxon>
        <taxon>Saccharibacillus</taxon>
    </lineage>
</organism>
<protein>
    <recommendedName>
        <fullName evidence="4">DUF2325 domain-containing protein</fullName>
    </recommendedName>
</protein>
<feature type="region of interest" description="Disordered" evidence="1">
    <location>
        <begin position="329"/>
        <end position="365"/>
    </location>
</feature>
<evidence type="ECO:0000256" key="1">
    <source>
        <dbReference type="SAM" id="MobiDB-lite"/>
    </source>
</evidence>
<reference evidence="3" key="1">
    <citation type="journal article" date="2019" name="Int. J. Syst. Evol. Microbiol.">
        <title>The Global Catalogue of Microorganisms (GCM) 10K type strain sequencing project: providing services to taxonomists for standard genome sequencing and annotation.</title>
        <authorList>
            <consortium name="The Broad Institute Genomics Platform"/>
            <consortium name="The Broad Institute Genome Sequencing Center for Infectious Disease"/>
            <person name="Wu L."/>
            <person name="Ma J."/>
        </authorList>
    </citation>
    <scope>NUCLEOTIDE SEQUENCE [LARGE SCALE GENOMIC DNA]</scope>
    <source>
        <strain evidence="3">CCM 8702</strain>
    </source>
</reference>
<feature type="region of interest" description="Disordered" evidence="1">
    <location>
        <begin position="170"/>
        <end position="199"/>
    </location>
</feature>
<name>A0ABQ1ZR61_9BACL</name>
<feature type="region of interest" description="Disordered" evidence="1">
    <location>
        <begin position="426"/>
        <end position="458"/>
    </location>
</feature>
<gene>
    <name evidence="2" type="ORF">GCM10007362_11370</name>
</gene>
<dbReference type="EMBL" id="BMDD01000001">
    <property type="protein sequence ID" value="GGH72844.1"/>
    <property type="molecule type" value="Genomic_DNA"/>
</dbReference>
<sequence length="764" mass="86722">MKRIKSAAAKTSVSFNHPHKEPDLSSAYTLSEDRISAMPIPFLSPLLRELNETAKRRMAQVLEFSFARRGAYKWPQVLFAKSMLDLSARARGSREIRSKLAEALIAAVRPLLDSTDPAFSPEQFDKNPSGWTLQHGKWHCYWALYFSSSADPFEETGRLRLERLAAETTLEAPAAEPPAEATVALDPLPSHPRNEAAEQRRIEKLNKRIEALEERARREEERARRAEKETSDAKRETAKLRENLNRSELELEAERRLTHRLTEERESFAGRLAESKRQHKQDRSRLEEELAETKRIAEALESRIRTMQTEAEQESFANTEMEDHAADDLHEERSFSNSDRSQDQGTVHADPVSPNSVINADDTESTVHQFDSLLRRDLRETGTSLPGGHEPGDPEARTHMRRILDLLDAVDAYVAGRRLMHGVDVLTDRRQVPRNPSVQPNNNRGQDAPGHEEHPSRQELQADAGLRENRGMAEALEQFESNERTEENGQSGTFYRRDHGGYIVLEEGESFNITESMVYKHQLQHEAEVLCIPRPDGHGGTQYEISLLFQGDDTFSPVRQYNGYAEQDEYGTWYAVDMNDADRRYPIHARDLDIQRPVDGAPCIFNVGEEETVARLARVYRDFSAPDAPQRRESSVLRSASSSSSSSKSKREGRKSKPEPFLQGCTIVVMGGQRKWFEDVVVESGAEYVHENGLRPDLVASDLRRAQALFLLITSTSHRASWESVELAKAADIPYFIIQGSKSNLRSMLWENRDAIMEANRGDL</sequence>
<evidence type="ECO:0000313" key="2">
    <source>
        <dbReference type="EMBL" id="GGH72844.1"/>
    </source>
</evidence>
<dbReference type="Proteomes" id="UP000605427">
    <property type="component" value="Unassembled WGS sequence"/>
</dbReference>
<feature type="compositionally biased region" description="Polar residues" evidence="1">
    <location>
        <begin position="434"/>
        <end position="445"/>
    </location>
</feature>
<feature type="region of interest" description="Disordered" evidence="1">
    <location>
        <begin position="1"/>
        <end position="23"/>
    </location>
</feature>
<feature type="compositionally biased region" description="Low complexity" evidence="1">
    <location>
        <begin position="170"/>
        <end position="182"/>
    </location>
</feature>
<comment type="caution">
    <text evidence="2">The sequence shown here is derived from an EMBL/GenBank/DDBJ whole genome shotgun (WGS) entry which is preliminary data.</text>
</comment>
<evidence type="ECO:0000313" key="3">
    <source>
        <dbReference type="Proteomes" id="UP000605427"/>
    </source>
</evidence>
<feature type="compositionally biased region" description="Polar residues" evidence="1">
    <location>
        <begin position="335"/>
        <end position="345"/>
    </location>
</feature>
<feature type="region of interest" description="Disordered" evidence="1">
    <location>
        <begin position="630"/>
        <end position="659"/>
    </location>
</feature>
<accession>A0ABQ1ZR61</accession>
<evidence type="ECO:0008006" key="4">
    <source>
        <dbReference type="Google" id="ProtNLM"/>
    </source>
</evidence>
<feature type="compositionally biased region" description="Low complexity" evidence="1">
    <location>
        <begin position="636"/>
        <end position="647"/>
    </location>
</feature>
<feature type="region of interest" description="Disordered" evidence="1">
    <location>
        <begin position="220"/>
        <end position="241"/>
    </location>
</feature>
<feature type="region of interest" description="Disordered" evidence="1">
    <location>
        <begin position="268"/>
        <end position="291"/>
    </location>
</feature>